<dbReference type="EMBL" id="JBHUMD010000008">
    <property type="protein sequence ID" value="MFD2601996.1"/>
    <property type="molecule type" value="Genomic_DNA"/>
</dbReference>
<gene>
    <name evidence="1" type="ORF">ACFSR3_08005</name>
</gene>
<proteinExistence type="predicted"/>
<evidence type="ECO:0000313" key="2">
    <source>
        <dbReference type="Proteomes" id="UP001597480"/>
    </source>
</evidence>
<protein>
    <submittedName>
        <fullName evidence="1">Uncharacterized protein</fullName>
    </submittedName>
</protein>
<comment type="caution">
    <text evidence="1">The sequence shown here is derived from an EMBL/GenBank/DDBJ whole genome shotgun (WGS) entry which is preliminary data.</text>
</comment>
<keyword evidence="2" id="KW-1185">Reference proteome</keyword>
<name>A0ABW5NSF6_9FLAO</name>
<accession>A0ABW5NSF6</accession>
<reference evidence="2" key="1">
    <citation type="journal article" date="2019" name="Int. J. Syst. Evol. Microbiol.">
        <title>The Global Catalogue of Microorganisms (GCM) 10K type strain sequencing project: providing services to taxonomists for standard genome sequencing and annotation.</title>
        <authorList>
            <consortium name="The Broad Institute Genomics Platform"/>
            <consortium name="The Broad Institute Genome Sequencing Center for Infectious Disease"/>
            <person name="Wu L."/>
            <person name="Ma J."/>
        </authorList>
    </citation>
    <scope>NUCLEOTIDE SEQUENCE [LARGE SCALE GENOMIC DNA]</scope>
    <source>
        <strain evidence="2">KCTC 42107</strain>
    </source>
</reference>
<organism evidence="1 2">
    <name type="scientific">Flavobacterium suzhouense</name>
    <dbReference type="NCBI Taxonomy" id="1529638"/>
    <lineage>
        <taxon>Bacteria</taxon>
        <taxon>Pseudomonadati</taxon>
        <taxon>Bacteroidota</taxon>
        <taxon>Flavobacteriia</taxon>
        <taxon>Flavobacteriales</taxon>
        <taxon>Flavobacteriaceae</taxon>
        <taxon>Flavobacterium</taxon>
    </lineage>
</organism>
<dbReference type="Proteomes" id="UP001597480">
    <property type="component" value="Unassembled WGS sequence"/>
</dbReference>
<sequence length="589" mass="64422">MKKKLLLLLFQMLFISGILIFNSCSKSDDETTEQQTTQLTALKNKYAPYEIVMLTASENIFTSSSFNATINDQQVEINAQENNASFILPDLSNGSYELNFSLDNKNYTVAINVVAATNIAAPQEYMSQMQTDINSHIVSLNNQITILEQNSDTPSEYQSLKNDVVKYTNLLNEYTTAYNNLSDTDKQEFAKVIAANKDLITEFNNLNSDLSASFTNLRTPNSVQDYEADVEASMGKFVFSVAYTVGHIPLILTGGKLLAASFNPGVLAALGVVTTSFLINVADTVTAAVTLTSKSIKPFEFITETSLVVYESGVEKITDIKARYRSLINNDADNPDNGSVITTIAGKYNNLKDNYNSFIGNLPSFIRPSYVMQSLKNSYKAIARSVSNNYITINNNTNPNVNLQQLNQPDGTINISATTDAETDQNFTYTVNYTNTKFTGSLTKTVNAKVTGTDICSQGIMTAPVISNVTVQCNNDNEIAIQISFTANGTGVLVGDGFGYADPSSTEYPTRLYFFSPGATEFSIAYNGYDVQLISGDVNSGVIEITLSGSGNCIDGQSAMQSLNSNYPNYIWKVELMNQCNQRSSQVTL</sequence>
<evidence type="ECO:0000313" key="1">
    <source>
        <dbReference type="EMBL" id="MFD2601996.1"/>
    </source>
</evidence>
<dbReference type="RefSeq" id="WP_379820503.1">
    <property type="nucleotide sequence ID" value="NZ_JBHUMD010000008.1"/>
</dbReference>